<gene>
    <name evidence="2" type="ORF">VZD24_12405</name>
    <name evidence="1" type="ORF">VZD85_12820</name>
</gene>
<dbReference type="AlphaFoldDB" id="A0AB35YT65"/>
<evidence type="ECO:0000313" key="2">
    <source>
        <dbReference type="EMBL" id="MEM0574324.1"/>
    </source>
</evidence>
<dbReference type="Gene3D" id="2.180.10.10">
    <property type="entry name" value="RHS repeat-associated core"/>
    <property type="match status" value="1"/>
</dbReference>
<reference evidence="1 4" key="1">
    <citation type="submission" date="2024-01" db="EMBL/GenBank/DDBJ databases">
        <title>Aequorivita flavus sp. nov., isolated from deep-sea sediment.</title>
        <authorList>
            <person name="Chen X."/>
        </authorList>
    </citation>
    <scope>NUCLEOTIDE SEQUENCE</scope>
    <source>
        <strain evidence="1">MCCC 1A16923</strain>
        <strain evidence="2 4">MCCC 1A16935</strain>
    </source>
</reference>
<dbReference type="PROSITE" id="PS51257">
    <property type="entry name" value="PROKAR_LIPOPROTEIN"/>
    <property type="match status" value="1"/>
</dbReference>
<evidence type="ECO:0000313" key="1">
    <source>
        <dbReference type="EMBL" id="MEM0519243.1"/>
    </source>
</evidence>
<protein>
    <recommendedName>
        <fullName evidence="5">YD repeat-containing protein</fullName>
    </recommendedName>
</protein>
<evidence type="ECO:0000313" key="3">
    <source>
        <dbReference type="Proteomes" id="UP001388259"/>
    </source>
</evidence>
<sequence>MKRILFLFTASLLFLACSNDDNNGSENPQELKIKKFSKVSVDLNGNPTGNSTVYFFDENGRLSQKKEDEANSDYTRIINYNYNQLGRLTESVMIFEGVNGNRSLEYTYDSENKLDFISESFDGGTPDIYFQLTHQPNKISIEHRSPGFYTTLNYNSNILTSIHNEIDMGGFSTESLYYDAVNNIMKRPSISNTGIYGEPDILSEYTYQYDTKINPLHTSFNENHLDLLGQYWFNLNYWKPFLSPNNFTGEVYTNSQFPEDNYTLLKIFQYNTDGYPTSAVVKKDGTLIEELTYEYY</sequence>
<comment type="caution">
    <text evidence="1">The sequence shown here is derived from an EMBL/GenBank/DDBJ whole genome shotgun (WGS) entry which is preliminary data.</text>
</comment>
<dbReference type="EMBL" id="JBANCF010000011">
    <property type="protein sequence ID" value="MEM0574324.1"/>
    <property type="molecule type" value="Genomic_DNA"/>
</dbReference>
<proteinExistence type="predicted"/>
<keyword evidence="4" id="KW-1185">Reference proteome</keyword>
<dbReference type="Proteomes" id="UP001388259">
    <property type="component" value="Unassembled WGS sequence"/>
</dbReference>
<dbReference type="EMBL" id="JAZBJM010000010">
    <property type="protein sequence ID" value="MEM0519243.1"/>
    <property type="molecule type" value="Genomic_DNA"/>
</dbReference>
<organism evidence="1 3">
    <name type="scientific">Aequorivita flava</name>
    <dbReference type="NCBI Taxonomy" id="3114371"/>
    <lineage>
        <taxon>Bacteria</taxon>
        <taxon>Pseudomonadati</taxon>
        <taxon>Bacteroidota</taxon>
        <taxon>Flavobacteriia</taxon>
        <taxon>Flavobacteriales</taxon>
        <taxon>Flavobacteriaceae</taxon>
        <taxon>Aequorivita</taxon>
    </lineage>
</organism>
<accession>A0AB35YT65</accession>
<evidence type="ECO:0000313" key="4">
    <source>
        <dbReference type="Proteomes" id="UP001390963"/>
    </source>
</evidence>
<dbReference type="Proteomes" id="UP001390963">
    <property type="component" value="Unassembled WGS sequence"/>
</dbReference>
<evidence type="ECO:0008006" key="5">
    <source>
        <dbReference type="Google" id="ProtNLM"/>
    </source>
</evidence>
<name>A0AB35YT65_9FLAO</name>
<dbReference type="RefSeq" id="WP_279449999.1">
    <property type="nucleotide sequence ID" value="NZ_JAZBJM010000010.1"/>
</dbReference>